<dbReference type="CDD" id="cd01392">
    <property type="entry name" value="HTH_LacI"/>
    <property type="match status" value="1"/>
</dbReference>
<dbReference type="InterPro" id="IPR000843">
    <property type="entry name" value="HTH_LacI"/>
</dbReference>
<dbReference type="PROSITE" id="PS50932">
    <property type="entry name" value="HTH_LACI_2"/>
    <property type="match status" value="1"/>
</dbReference>
<dbReference type="InterPro" id="IPR046335">
    <property type="entry name" value="LacI/GalR-like_sensor"/>
</dbReference>
<dbReference type="AlphaFoldDB" id="A0A934Q9Q0"/>
<dbReference type="Pfam" id="PF13377">
    <property type="entry name" value="Peripla_BP_3"/>
    <property type="match status" value="1"/>
</dbReference>
<evidence type="ECO:0000259" key="5">
    <source>
        <dbReference type="PROSITE" id="PS50862"/>
    </source>
</evidence>
<dbReference type="SUPFAM" id="SSF47413">
    <property type="entry name" value="lambda repressor-like DNA-binding domains"/>
    <property type="match status" value="1"/>
</dbReference>
<name>A0A934Q9Q0_9MICO</name>
<dbReference type="GO" id="GO:0003700">
    <property type="term" value="F:DNA-binding transcription factor activity"/>
    <property type="evidence" value="ECO:0007669"/>
    <property type="project" value="TreeGrafter"/>
</dbReference>
<keyword evidence="4" id="KW-0804">Transcription</keyword>
<dbReference type="SMART" id="SM00354">
    <property type="entry name" value="HTH_LACI"/>
    <property type="match status" value="1"/>
</dbReference>
<protein>
    <submittedName>
        <fullName evidence="7">LacI family DNA-binding transcriptional regulator</fullName>
    </submittedName>
</protein>
<dbReference type="Gene3D" id="1.10.260.40">
    <property type="entry name" value="lambda repressor-like DNA-binding domains"/>
    <property type="match status" value="1"/>
</dbReference>
<dbReference type="InterPro" id="IPR006195">
    <property type="entry name" value="aa-tRNA-synth_II"/>
</dbReference>
<sequence length="346" mass="37217">MGKRVTLSDIARHTGLAISTISTVLNGHAGTRIPSDTAQRVHEAAELLGYAPDPAARGLRTGRSGIIGFISDEVTVTRYASAMIRGLIDTADTADYVVVMSETDHREERLERALEVLRTRRSEGLLFGLMSARRIDLPPLGGAPAIVVNGVAEGVGSVLPDEERAGREAVEHLVRRGHRRLALIGRSDVHLDPAVSVTIGDRMAGIDAAMAEAGLAFEHEVEAVYWEPEVSHRGAAEILDHHPEVTAIIALNDRMALGVYQAAQERGLSIPADVSVMSFDDEQLASYLDPPVTTMRLPYLEMGALAMERLLESVVSGAPIPDSRMLVPIPLIERGSVREIRGPGTA</sequence>
<keyword evidence="8" id="KW-1185">Reference proteome</keyword>
<dbReference type="Pfam" id="PF00356">
    <property type="entry name" value="LacI"/>
    <property type="match status" value="1"/>
</dbReference>
<keyword evidence="3 7" id="KW-0238">DNA-binding</keyword>
<dbReference type="PANTHER" id="PTHR30146:SF148">
    <property type="entry name" value="HTH-TYPE TRANSCRIPTIONAL REPRESSOR PURR-RELATED"/>
    <property type="match status" value="1"/>
</dbReference>
<dbReference type="InterPro" id="IPR028082">
    <property type="entry name" value="Peripla_BP_I"/>
</dbReference>
<accession>A0A934Q9Q0</accession>
<evidence type="ECO:0000256" key="1">
    <source>
        <dbReference type="ARBA" id="ARBA00022491"/>
    </source>
</evidence>
<dbReference type="EMBL" id="JAEHOH010000012">
    <property type="protein sequence ID" value="MBK0419352.1"/>
    <property type="molecule type" value="Genomic_DNA"/>
</dbReference>
<evidence type="ECO:0000256" key="3">
    <source>
        <dbReference type="ARBA" id="ARBA00023125"/>
    </source>
</evidence>
<reference evidence="7" key="1">
    <citation type="submission" date="2020-12" db="EMBL/GenBank/DDBJ databases">
        <title>Leucobacter sp. CAS1, isolated from Chromium sludge.</title>
        <authorList>
            <person name="Xu Z."/>
        </authorList>
    </citation>
    <scope>NUCLEOTIDE SEQUENCE</scope>
    <source>
        <strain evidence="7">CSA1</strain>
    </source>
</reference>
<keyword evidence="1" id="KW-0678">Repressor</keyword>
<feature type="domain" description="HTH lacI-type" evidence="6">
    <location>
        <begin position="5"/>
        <end position="61"/>
    </location>
</feature>
<dbReference type="PANTHER" id="PTHR30146">
    <property type="entry name" value="LACI-RELATED TRANSCRIPTIONAL REPRESSOR"/>
    <property type="match status" value="1"/>
</dbReference>
<evidence type="ECO:0000259" key="6">
    <source>
        <dbReference type="PROSITE" id="PS50932"/>
    </source>
</evidence>
<dbReference type="SUPFAM" id="SSF53822">
    <property type="entry name" value="Periplasmic binding protein-like I"/>
    <property type="match status" value="1"/>
</dbReference>
<comment type="caution">
    <text evidence="7">The sequence shown here is derived from an EMBL/GenBank/DDBJ whole genome shotgun (WGS) entry which is preliminary data.</text>
</comment>
<gene>
    <name evidence="7" type="ORF">JD276_09925</name>
</gene>
<dbReference type="Proteomes" id="UP000608530">
    <property type="component" value="Unassembled WGS sequence"/>
</dbReference>
<dbReference type="Gene3D" id="3.40.50.2300">
    <property type="match status" value="2"/>
</dbReference>
<evidence type="ECO:0000256" key="4">
    <source>
        <dbReference type="ARBA" id="ARBA00023163"/>
    </source>
</evidence>
<dbReference type="CDD" id="cd06288">
    <property type="entry name" value="PBP1_sucrose_transcription_regulator"/>
    <property type="match status" value="1"/>
</dbReference>
<dbReference type="PROSITE" id="PS50862">
    <property type="entry name" value="AA_TRNA_LIGASE_II"/>
    <property type="match status" value="1"/>
</dbReference>
<proteinExistence type="predicted"/>
<evidence type="ECO:0000313" key="8">
    <source>
        <dbReference type="Proteomes" id="UP000608530"/>
    </source>
</evidence>
<keyword evidence="2" id="KW-0805">Transcription regulation</keyword>
<dbReference type="RefSeq" id="WP_200115485.1">
    <property type="nucleotide sequence ID" value="NZ_JAEHOH010000012.1"/>
</dbReference>
<dbReference type="GO" id="GO:0000976">
    <property type="term" value="F:transcription cis-regulatory region binding"/>
    <property type="evidence" value="ECO:0007669"/>
    <property type="project" value="TreeGrafter"/>
</dbReference>
<evidence type="ECO:0000313" key="7">
    <source>
        <dbReference type="EMBL" id="MBK0419352.1"/>
    </source>
</evidence>
<feature type="domain" description="Aminoacyl-transfer RNA synthetases class-II family profile" evidence="5">
    <location>
        <begin position="168"/>
        <end position="328"/>
    </location>
</feature>
<organism evidence="7 8">
    <name type="scientific">Leucobacter chromiisoli</name>
    <dbReference type="NCBI Taxonomy" id="2796471"/>
    <lineage>
        <taxon>Bacteria</taxon>
        <taxon>Bacillati</taxon>
        <taxon>Actinomycetota</taxon>
        <taxon>Actinomycetes</taxon>
        <taxon>Micrococcales</taxon>
        <taxon>Microbacteriaceae</taxon>
        <taxon>Leucobacter</taxon>
    </lineage>
</organism>
<evidence type="ECO:0000256" key="2">
    <source>
        <dbReference type="ARBA" id="ARBA00023015"/>
    </source>
</evidence>
<dbReference type="InterPro" id="IPR010982">
    <property type="entry name" value="Lambda_DNA-bd_dom_sf"/>
</dbReference>